<evidence type="ECO:0000313" key="3">
    <source>
        <dbReference type="Proteomes" id="UP000694548"/>
    </source>
</evidence>
<dbReference type="Ensembl" id="ENSNFUT00015042067.1">
    <property type="protein sequence ID" value="ENSNFUP00015040296.1"/>
    <property type="gene ID" value="ENSNFUG00015019376.1"/>
</dbReference>
<reference evidence="2" key="2">
    <citation type="submission" date="2025-08" db="UniProtKB">
        <authorList>
            <consortium name="Ensembl"/>
        </authorList>
    </citation>
    <scope>IDENTIFICATION</scope>
</reference>
<protein>
    <recommendedName>
        <fullName evidence="4">Chemokine interleukin-8-like domain-containing protein</fullName>
    </recommendedName>
</protein>
<accession>A0A8C6VU27</accession>
<evidence type="ECO:0000256" key="1">
    <source>
        <dbReference type="SAM" id="SignalP"/>
    </source>
</evidence>
<dbReference type="AlphaFoldDB" id="A0A8C6VU27"/>
<dbReference type="GeneTree" id="ENSGT00410000028337"/>
<sequence length="78" mass="8481">MSAIIKVLLLLAVLAYISKAQINEPGQNCLCQRVRNGTISRTKIKDVQIYHATVFCSKSTSKPTGVFSTTSSKPSTHV</sequence>
<dbReference type="Proteomes" id="UP000694548">
    <property type="component" value="Chromosome sgr01"/>
</dbReference>
<feature type="signal peptide" evidence="1">
    <location>
        <begin position="1"/>
        <end position="20"/>
    </location>
</feature>
<name>A0A8C6VU27_NOTFU</name>
<gene>
    <name evidence="2" type="primary">LOC107375875</name>
</gene>
<evidence type="ECO:0008006" key="4">
    <source>
        <dbReference type="Google" id="ProtNLM"/>
    </source>
</evidence>
<keyword evidence="3" id="KW-1185">Reference proteome</keyword>
<organism evidence="2 3">
    <name type="scientific">Nothobranchius furzeri</name>
    <name type="common">Turquoise killifish</name>
    <dbReference type="NCBI Taxonomy" id="105023"/>
    <lineage>
        <taxon>Eukaryota</taxon>
        <taxon>Metazoa</taxon>
        <taxon>Chordata</taxon>
        <taxon>Craniata</taxon>
        <taxon>Vertebrata</taxon>
        <taxon>Euteleostomi</taxon>
        <taxon>Actinopterygii</taxon>
        <taxon>Neopterygii</taxon>
        <taxon>Teleostei</taxon>
        <taxon>Neoteleostei</taxon>
        <taxon>Acanthomorphata</taxon>
        <taxon>Ovalentaria</taxon>
        <taxon>Atherinomorphae</taxon>
        <taxon>Cyprinodontiformes</taxon>
        <taxon>Nothobranchiidae</taxon>
        <taxon>Nothobranchius</taxon>
    </lineage>
</organism>
<reference evidence="2" key="1">
    <citation type="submission" date="2014-08" db="EMBL/GenBank/DDBJ databases">
        <authorList>
            <person name="Senf B."/>
            <person name="Petzold A."/>
            <person name="Downie B.R."/>
            <person name="Koch P."/>
            <person name="Platzer M."/>
        </authorList>
    </citation>
    <scope>NUCLEOTIDE SEQUENCE [LARGE SCALE GENOMIC DNA]</scope>
    <source>
        <strain evidence="2">GRZ</strain>
    </source>
</reference>
<keyword evidence="1" id="KW-0732">Signal</keyword>
<feature type="chain" id="PRO_5034675711" description="Chemokine interleukin-8-like domain-containing protein" evidence="1">
    <location>
        <begin position="21"/>
        <end position="78"/>
    </location>
</feature>
<proteinExistence type="predicted"/>
<evidence type="ECO:0000313" key="2">
    <source>
        <dbReference type="Ensembl" id="ENSNFUP00015040296.1"/>
    </source>
</evidence>
<reference evidence="2" key="3">
    <citation type="submission" date="2025-09" db="UniProtKB">
        <authorList>
            <consortium name="Ensembl"/>
        </authorList>
    </citation>
    <scope>IDENTIFICATION</scope>
</reference>